<feature type="transmembrane region" description="Helical" evidence="6">
    <location>
        <begin position="349"/>
        <end position="369"/>
    </location>
</feature>
<dbReference type="InterPro" id="IPR000537">
    <property type="entry name" value="UbiA_prenyltransferase"/>
</dbReference>
<evidence type="ECO:0000256" key="1">
    <source>
        <dbReference type="ARBA" id="ARBA00004141"/>
    </source>
</evidence>
<gene>
    <name evidence="7" type="ORF">CDL12_27837</name>
</gene>
<evidence type="ECO:0000256" key="4">
    <source>
        <dbReference type="ARBA" id="ARBA00022989"/>
    </source>
</evidence>
<feature type="transmembrane region" description="Helical" evidence="6">
    <location>
        <begin position="218"/>
        <end position="234"/>
    </location>
</feature>
<dbReference type="Pfam" id="PF01040">
    <property type="entry name" value="UbiA"/>
    <property type="match status" value="1"/>
</dbReference>
<feature type="transmembrane region" description="Helical" evidence="6">
    <location>
        <begin position="246"/>
        <end position="267"/>
    </location>
</feature>
<dbReference type="AlphaFoldDB" id="A0A2G9FVI9"/>
<feature type="transmembrane region" description="Helical" evidence="6">
    <location>
        <begin position="192"/>
        <end position="212"/>
    </location>
</feature>
<evidence type="ECO:0000256" key="3">
    <source>
        <dbReference type="ARBA" id="ARBA00022692"/>
    </source>
</evidence>
<keyword evidence="3 6" id="KW-0812">Transmembrane</keyword>
<feature type="transmembrane region" description="Helical" evidence="6">
    <location>
        <begin position="119"/>
        <end position="138"/>
    </location>
</feature>
<keyword evidence="5 6" id="KW-0472">Membrane</keyword>
<dbReference type="GO" id="GO:0016020">
    <property type="term" value="C:membrane"/>
    <property type="evidence" value="ECO:0007669"/>
    <property type="project" value="UniProtKB-SubCell"/>
</dbReference>
<evidence type="ECO:0000313" key="8">
    <source>
        <dbReference type="Proteomes" id="UP000231279"/>
    </source>
</evidence>
<dbReference type="NCBIfam" id="TIGR02235">
    <property type="entry name" value="menA_cyano-plnt"/>
    <property type="match status" value="1"/>
</dbReference>
<proteinExistence type="inferred from homology"/>
<feature type="transmembrane region" description="Helical" evidence="6">
    <location>
        <begin position="144"/>
        <end position="164"/>
    </location>
</feature>
<feature type="transmembrane region" description="Helical" evidence="6">
    <location>
        <begin position="279"/>
        <end position="297"/>
    </location>
</feature>
<comment type="subcellular location">
    <subcellularLocation>
        <location evidence="1">Membrane</location>
        <topology evidence="1">Multi-pass membrane protein</topology>
    </subcellularLocation>
</comment>
<dbReference type="PANTHER" id="PTHR13929:SF0">
    <property type="entry name" value="UBIA PRENYLTRANSFERASE DOMAIN-CONTAINING PROTEIN 1"/>
    <property type="match status" value="1"/>
</dbReference>
<dbReference type="GO" id="GO:0042372">
    <property type="term" value="P:phylloquinone biosynthetic process"/>
    <property type="evidence" value="ECO:0007669"/>
    <property type="project" value="InterPro"/>
</dbReference>
<dbReference type="HAMAP" id="MF_01938">
    <property type="entry name" value="MenA_2"/>
    <property type="match status" value="1"/>
</dbReference>
<dbReference type="PANTHER" id="PTHR13929">
    <property type="entry name" value="1,4-DIHYDROXY-2-NAPHTHOATE OCTAPRENYLTRANSFERASE"/>
    <property type="match status" value="1"/>
</dbReference>
<feature type="transmembrane region" description="Helical" evidence="6">
    <location>
        <begin position="326"/>
        <end position="343"/>
    </location>
</feature>
<name>A0A2G9FVI9_9LAMI</name>
<dbReference type="OrthoDB" id="5263at2759"/>
<protein>
    <recommendedName>
        <fullName evidence="9">1,4-dihydroxy-2-naphthoate polyprenyltransferase</fullName>
    </recommendedName>
</protein>
<dbReference type="GO" id="GO:0004659">
    <property type="term" value="F:prenyltransferase activity"/>
    <property type="evidence" value="ECO:0007669"/>
    <property type="project" value="InterPro"/>
</dbReference>
<evidence type="ECO:0000256" key="5">
    <source>
        <dbReference type="ARBA" id="ARBA00023136"/>
    </source>
</evidence>
<evidence type="ECO:0000313" key="7">
    <source>
        <dbReference type="EMBL" id="PIM96961.1"/>
    </source>
</evidence>
<evidence type="ECO:0008006" key="9">
    <source>
        <dbReference type="Google" id="ProtNLM"/>
    </source>
</evidence>
<dbReference type="CDD" id="cd13962">
    <property type="entry name" value="PT_UbiA_UBIAD1"/>
    <property type="match status" value="1"/>
</dbReference>
<evidence type="ECO:0000256" key="6">
    <source>
        <dbReference type="SAM" id="Phobius"/>
    </source>
</evidence>
<dbReference type="InterPro" id="IPR026046">
    <property type="entry name" value="UBIAD1"/>
</dbReference>
<accession>A0A2G9FVI9</accession>
<keyword evidence="8" id="KW-1185">Reference proteome</keyword>
<dbReference type="InterPro" id="IPR011937">
    <property type="entry name" value="DHNA_phytyltransferase_MenA"/>
</dbReference>
<keyword evidence="4 6" id="KW-1133">Transmembrane helix</keyword>
<organism evidence="7 8">
    <name type="scientific">Handroanthus impetiginosus</name>
    <dbReference type="NCBI Taxonomy" id="429701"/>
    <lineage>
        <taxon>Eukaryota</taxon>
        <taxon>Viridiplantae</taxon>
        <taxon>Streptophyta</taxon>
        <taxon>Embryophyta</taxon>
        <taxon>Tracheophyta</taxon>
        <taxon>Spermatophyta</taxon>
        <taxon>Magnoliopsida</taxon>
        <taxon>eudicotyledons</taxon>
        <taxon>Gunneridae</taxon>
        <taxon>Pentapetalae</taxon>
        <taxon>asterids</taxon>
        <taxon>lamiids</taxon>
        <taxon>Lamiales</taxon>
        <taxon>Bignoniaceae</taxon>
        <taxon>Crescentiina</taxon>
        <taxon>Tabebuia alliance</taxon>
        <taxon>Handroanthus</taxon>
    </lineage>
</organism>
<keyword evidence="2" id="KW-0808">Transferase</keyword>
<feature type="transmembrane region" description="Helical" evidence="6">
    <location>
        <begin position="389"/>
        <end position="407"/>
    </location>
</feature>
<evidence type="ECO:0000256" key="2">
    <source>
        <dbReference type="ARBA" id="ARBA00022679"/>
    </source>
</evidence>
<sequence length="416" mass="45903">MAASILSNVGNGYGIKKISREYTVKGHHVERKHSISLSTPHAEQRRFRNNNWTQRCHDKTFTSILSSKKENRHLGNLLKCRAATDYAIDEKIVAPNEEKALKEEEEIPRSTLIWRAAKLPMYTVSVIPVAVGTAAAYWQTGVFSLGRFLANLACNCLVLAWVNLSNDVYDYDTGADVNKKESVVNLFGGRTLINIIAWQILVVGFAGLSWLAVTAGSLRALSYLAFATFGFYLYQCPPFRLSYYGVGEPLLFFAFGPLSTIPFYLLSSKAASNLPISSTVVWSSVLIGLITSIILFCSHFHQIEDDKAVGKMSPLVRLGTKTGSDVVKWSVIGLYSILLTMGITQALPLASVILCSLTLPMANLVVDFVQKNHQDKTKIFMSKYYCVRLHTIFGTALAAGLVLARMFSGQPQAIPV</sequence>
<reference evidence="8" key="1">
    <citation type="journal article" date="2018" name="Gigascience">
        <title>Genome assembly of the Pink Ipe (Handroanthus impetiginosus, Bignoniaceae), a highly valued, ecologically keystone Neotropical timber forest tree.</title>
        <authorList>
            <person name="Silva-Junior O.B."/>
            <person name="Grattapaglia D."/>
            <person name="Novaes E."/>
            <person name="Collevatti R.G."/>
        </authorList>
    </citation>
    <scope>NUCLEOTIDE SEQUENCE [LARGE SCALE GENOMIC DNA]</scope>
    <source>
        <strain evidence="8">cv. UFG-1</strain>
    </source>
</reference>
<dbReference type="Proteomes" id="UP000231279">
    <property type="component" value="Unassembled WGS sequence"/>
</dbReference>
<dbReference type="STRING" id="429701.A0A2G9FVI9"/>
<comment type="caution">
    <text evidence="7">The sequence shown here is derived from an EMBL/GenBank/DDBJ whole genome shotgun (WGS) entry which is preliminary data.</text>
</comment>
<dbReference type="EMBL" id="NKXS01013203">
    <property type="protein sequence ID" value="PIM96961.1"/>
    <property type="molecule type" value="Genomic_DNA"/>
</dbReference>